<evidence type="ECO:0000313" key="2">
    <source>
        <dbReference type="Proteomes" id="UP000009100"/>
    </source>
</evidence>
<dbReference type="Proteomes" id="UP000009100">
    <property type="component" value="Chromosome 2"/>
</dbReference>
<protein>
    <submittedName>
        <fullName evidence="1">Uncharacterized protein</fullName>
    </submittedName>
</protein>
<proteinExistence type="predicted"/>
<reference evidence="1 2" key="1">
    <citation type="submission" date="2009-02" db="EMBL/GenBank/DDBJ databases">
        <title>Vibrio splendidus str. LGP32 complete genome.</title>
        <authorList>
            <person name="Mazel D."/>
            <person name="Le Roux F."/>
        </authorList>
    </citation>
    <scope>NUCLEOTIDE SEQUENCE [LARGE SCALE GENOMIC DNA]</scope>
    <source>
        <strain evidence="1 2">LGP32</strain>
    </source>
</reference>
<dbReference type="HOGENOM" id="CLU_3124092_0_0_6"/>
<dbReference type="KEGG" id="vsp:VS_II0046"/>
<dbReference type="STRING" id="575788.VS_II0046"/>
<name>B7VQ17_VIBA3</name>
<sequence length="50" mass="5979">MESHFSSVRQLKISIKVDNEAFTILDHYLSNHRNSTCLYFTILFNIDRYP</sequence>
<dbReference type="EMBL" id="FM954973">
    <property type="protein sequence ID" value="CAV25256.1"/>
    <property type="molecule type" value="Genomic_DNA"/>
</dbReference>
<accession>B7VQ17</accession>
<evidence type="ECO:0000313" key="1">
    <source>
        <dbReference type="EMBL" id="CAV25256.1"/>
    </source>
</evidence>
<dbReference type="AlphaFoldDB" id="B7VQ17"/>
<organism evidence="1 2">
    <name type="scientific">Vibrio atlanticus (strain LGP32)</name>
    <name type="common">Vibrio splendidus (strain Mel32)</name>
    <dbReference type="NCBI Taxonomy" id="575788"/>
    <lineage>
        <taxon>Bacteria</taxon>
        <taxon>Pseudomonadati</taxon>
        <taxon>Pseudomonadota</taxon>
        <taxon>Gammaproteobacteria</taxon>
        <taxon>Vibrionales</taxon>
        <taxon>Vibrionaceae</taxon>
        <taxon>Vibrio</taxon>
    </lineage>
</organism>
<gene>
    <name evidence="1" type="ordered locus">VS_II0046</name>
</gene>